<dbReference type="InterPro" id="IPR036388">
    <property type="entry name" value="WH-like_DNA-bd_sf"/>
</dbReference>
<keyword evidence="3" id="KW-0804">Transcription</keyword>
<protein>
    <submittedName>
        <fullName evidence="6">LuxR family transcriptional regulator</fullName>
    </submittedName>
</protein>
<dbReference type="AlphaFoldDB" id="I0WIG8"/>
<keyword evidence="4" id="KW-0472">Membrane</keyword>
<evidence type="ECO:0000256" key="4">
    <source>
        <dbReference type="SAM" id="Phobius"/>
    </source>
</evidence>
<dbReference type="SUPFAM" id="SSF46894">
    <property type="entry name" value="C-terminal effector domain of the bipartite response regulators"/>
    <property type="match status" value="1"/>
</dbReference>
<evidence type="ECO:0000256" key="2">
    <source>
        <dbReference type="ARBA" id="ARBA00023125"/>
    </source>
</evidence>
<dbReference type="PANTHER" id="PTHR44688">
    <property type="entry name" value="DNA-BINDING TRANSCRIPTIONAL ACTIVATOR DEVR_DOSR"/>
    <property type="match status" value="1"/>
</dbReference>
<keyword evidence="4" id="KW-0812">Transmembrane</keyword>
<dbReference type="eggNOG" id="COG2197">
    <property type="taxonomic scope" value="Bacteria"/>
</dbReference>
<dbReference type="GO" id="GO:0006355">
    <property type="term" value="P:regulation of DNA-templated transcription"/>
    <property type="evidence" value="ECO:0007669"/>
    <property type="project" value="InterPro"/>
</dbReference>
<evidence type="ECO:0000313" key="7">
    <source>
        <dbReference type="Proteomes" id="UP000005938"/>
    </source>
</evidence>
<dbReference type="EMBL" id="AJJU01000003">
    <property type="protein sequence ID" value="EID76184.1"/>
    <property type="molecule type" value="Genomic_DNA"/>
</dbReference>
<keyword evidence="4" id="KW-1133">Transmembrane helix</keyword>
<dbReference type="InterPro" id="IPR000792">
    <property type="entry name" value="Tscrpt_reg_LuxR_C"/>
</dbReference>
<evidence type="ECO:0000313" key="6">
    <source>
        <dbReference type="EMBL" id="EID76184.1"/>
    </source>
</evidence>
<comment type="caution">
    <text evidence="6">The sequence shown here is derived from an EMBL/GenBank/DDBJ whole genome shotgun (WGS) entry which is preliminary data.</text>
</comment>
<dbReference type="PRINTS" id="PR00038">
    <property type="entry name" value="HTHLUXR"/>
</dbReference>
<evidence type="ECO:0000256" key="3">
    <source>
        <dbReference type="ARBA" id="ARBA00023163"/>
    </source>
</evidence>
<keyword evidence="2" id="KW-0238">DNA-binding</keyword>
<dbReference type="GO" id="GO:0003677">
    <property type="term" value="F:DNA binding"/>
    <property type="evidence" value="ECO:0007669"/>
    <property type="project" value="UniProtKB-KW"/>
</dbReference>
<feature type="domain" description="HTH luxR-type" evidence="5">
    <location>
        <begin position="287"/>
        <end position="351"/>
    </location>
</feature>
<evidence type="ECO:0000259" key="5">
    <source>
        <dbReference type="PROSITE" id="PS50043"/>
    </source>
</evidence>
<reference evidence="6 7" key="1">
    <citation type="journal article" date="2012" name="J. Bacteriol.">
        <title>Genome Sequence of the Halotolerant Bacterium Imtechella halotolerans K1T.</title>
        <authorList>
            <person name="Kumar S."/>
            <person name="Vikram S."/>
            <person name="Subramanian S."/>
            <person name="Raghava G.P."/>
            <person name="Pinnaka A.K."/>
        </authorList>
    </citation>
    <scope>NUCLEOTIDE SEQUENCE [LARGE SCALE GENOMIC DNA]</scope>
    <source>
        <strain evidence="6 7">K1</strain>
    </source>
</reference>
<dbReference type="STRING" id="946077.W5A_04539"/>
<keyword evidence="7" id="KW-1185">Reference proteome</keyword>
<name>I0WIG8_9FLAO</name>
<gene>
    <name evidence="6" type="ORF">W5A_04539</name>
</gene>
<dbReference type="Pfam" id="PF00196">
    <property type="entry name" value="GerE"/>
    <property type="match status" value="1"/>
</dbReference>
<feature type="transmembrane region" description="Helical" evidence="4">
    <location>
        <begin position="261"/>
        <end position="279"/>
    </location>
</feature>
<dbReference type="SMART" id="SM00421">
    <property type="entry name" value="HTH_LUXR"/>
    <property type="match status" value="1"/>
</dbReference>
<dbReference type="InterPro" id="IPR016032">
    <property type="entry name" value="Sig_transdc_resp-reg_C-effctor"/>
</dbReference>
<dbReference type="PANTHER" id="PTHR44688:SF16">
    <property type="entry name" value="DNA-BINDING TRANSCRIPTIONAL ACTIVATOR DEVR_DOSR"/>
    <property type="match status" value="1"/>
</dbReference>
<keyword evidence="1" id="KW-0805">Transcription regulation</keyword>
<evidence type="ECO:0000256" key="1">
    <source>
        <dbReference type="ARBA" id="ARBA00023015"/>
    </source>
</evidence>
<dbReference type="CDD" id="cd06170">
    <property type="entry name" value="LuxR_C_like"/>
    <property type="match status" value="1"/>
</dbReference>
<proteinExistence type="predicted"/>
<organism evidence="6 7">
    <name type="scientific">Imtechella halotolerans K1</name>
    <dbReference type="NCBI Taxonomy" id="946077"/>
    <lineage>
        <taxon>Bacteria</taxon>
        <taxon>Pseudomonadati</taxon>
        <taxon>Bacteroidota</taxon>
        <taxon>Flavobacteriia</taxon>
        <taxon>Flavobacteriales</taxon>
        <taxon>Flavobacteriaceae</taxon>
        <taxon>Imtechella</taxon>
    </lineage>
</organism>
<dbReference type="PATRIC" id="fig|946077.3.peg.924"/>
<dbReference type="PROSITE" id="PS00622">
    <property type="entry name" value="HTH_LUXR_1"/>
    <property type="match status" value="1"/>
</dbReference>
<accession>I0WIG8</accession>
<dbReference type="Gene3D" id="1.10.10.10">
    <property type="entry name" value="Winged helix-like DNA-binding domain superfamily/Winged helix DNA-binding domain"/>
    <property type="match status" value="1"/>
</dbReference>
<sequence>MQRLFFLLIIGMLTSISTMGQYTFKGSIDPQQWGETVYLSIIDDYRKSSSIYTDQIFLKTNTDSIGNFHFTGNELEPANRIYRIHVDNCNDTVQWKNHFYGYCKESKSFTFIANNSDTITLPMSFDNEIFCTIETSNPKTSVFSRIDSIREEMKFAYGELQSEASRKMNDKKWFKTFQDFGMKLNEPLAELYIYSFLSDRTSPQYAFYLEDLKNSTYYDDLLQRLNKSYPNTIYSSQYASELASDKYMISSGRSTFTWPKILFTLLFTISFIGNIFLIVKLRRITSKQAPVTPLTQQEQKIAQLICQDKSNKEIADELFVSVSTVKSHINNIYKKLNVQSRDELKFFQSKN</sequence>
<dbReference type="PROSITE" id="PS50043">
    <property type="entry name" value="HTH_LUXR_2"/>
    <property type="match status" value="1"/>
</dbReference>
<dbReference type="Proteomes" id="UP000005938">
    <property type="component" value="Unassembled WGS sequence"/>
</dbReference>